<evidence type="ECO:0000313" key="3">
    <source>
        <dbReference type="Proteomes" id="UP000299102"/>
    </source>
</evidence>
<proteinExistence type="predicted"/>
<comment type="caution">
    <text evidence="2">The sequence shown here is derived from an EMBL/GenBank/DDBJ whole genome shotgun (WGS) entry which is preliminary data.</text>
</comment>
<evidence type="ECO:0000313" key="2">
    <source>
        <dbReference type="EMBL" id="GBP97339.1"/>
    </source>
</evidence>
<dbReference type="AlphaFoldDB" id="A0A4C2ADR2"/>
<dbReference type="Proteomes" id="UP000299102">
    <property type="component" value="Unassembled WGS sequence"/>
</dbReference>
<evidence type="ECO:0000256" key="1">
    <source>
        <dbReference type="SAM" id="MobiDB-lite"/>
    </source>
</evidence>
<dbReference type="EMBL" id="BGZK01002917">
    <property type="protein sequence ID" value="GBP97339.1"/>
    <property type="molecule type" value="Genomic_DNA"/>
</dbReference>
<keyword evidence="3" id="KW-1185">Reference proteome</keyword>
<reference evidence="2 3" key="1">
    <citation type="journal article" date="2019" name="Commun. Biol.">
        <title>The bagworm genome reveals a unique fibroin gene that provides high tensile strength.</title>
        <authorList>
            <person name="Kono N."/>
            <person name="Nakamura H."/>
            <person name="Ohtoshi R."/>
            <person name="Tomita M."/>
            <person name="Numata K."/>
            <person name="Arakawa K."/>
        </authorList>
    </citation>
    <scope>NUCLEOTIDE SEQUENCE [LARGE SCALE GENOMIC DNA]</scope>
</reference>
<feature type="region of interest" description="Disordered" evidence="1">
    <location>
        <begin position="1"/>
        <end position="55"/>
    </location>
</feature>
<protein>
    <submittedName>
        <fullName evidence="2">Uncharacterized protein</fullName>
    </submittedName>
</protein>
<dbReference type="OrthoDB" id="10026072at2759"/>
<organism evidence="2 3">
    <name type="scientific">Eumeta variegata</name>
    <name type="common">Bagworm moth</name>
    <name type="synonym">Eumeta japonica</name>
    <dbReference type="NCBI Taxonomy" id="151549"/>
    <lineage>
        <taxon>Eukaryota</taxon>
        <taxon>Metazoa</taxon>
        <taxon>Ecdysozoa</taxon>
        <taxon>Arthropoda</taxon>
        <taxon>Hexapoda</taxon>
        <taxon>Insecta</taxon>
        <taxon>Pterygota</taxon>
        <taxon>Neoptera</taxon>
        <taxon>Endopterygota</taxon>
        <taxon>Lepidoptera</taxon>
        <taxon>Glossata</taxon>
        <taxon>Ditrysia</taxon>
        <taxon>Tineoidea</taxon>
        <taxon>Psychidae</taxon>
        <taxon>Oiketicinae</taxon>
        <taxon>Eumeta</taxon>
    </lineage>
</organism>
<sequence>MAEKEESAITPTSGVTILEDLPMGSAAGKRPRESPGEENPVVKLRLETDSDEERTAAVPRYCEKEELMRRVHDSAKAISALVAGPGSKLNKADISNVAAYGHEILAVVAALNLRLAEAELQPPSYASAFRLPRREQAETIRKSESGPVLAIYPVAELENIKTAEDTKQLLKSAIDPASMQVQVTKVRKVGRAGVVVQTTSAESADKIRKAVPPTLRVTEPRSRKPLVALRNMLGDPSNEDIFTGLYEQNLRVRDPTWTLERLKKACRIAFRSRRDRPITTWWYWSAARNCEICWCQWIAFHRLGGGTV</sequence>
<name>A0A4C2ADR2_EUMVA</name>
<gene>
    <name evidence="2" type="ORF">EVAR_103852_1</name>
</gene>
<accession>A0A4C2ADR2</accession>